<evidence type="ECO:0000313" key="2">
    <source>
        <dbReference type="EMBL" id="AVO41296.1"/>
    </source>
</evidence>
<dbReference type="CDD" id="cd07262">
    <property type="entry name" value="VOC_like"/>
    <property type="match status" value="1"/>
</dbReference>
<dbReference type="SUPFAM" id="SSF54593">
    <property type="entry name" value="Glyoxalase/Bleomycin resistance protein/Dihydroxybiphenyl dioxygenase"/>
    <property type="match status" value="1"/>
</dbReference>
<dbReference type="RefSeq" id="WP_106446273.1">
    <property type="nucleotide sequence ID" value="NZ_CP027669.1"/>
</dbReference>
<dbReference type="KEGG" id="simp:C6571_08330"/>
<sequence>MFSHVMVGVNDLEASRQFYDAVLGTLGHGPGVANRNRYFYRSRSGSFGITTPINGEAACHGNGSTIGFTVDSPEQGAAFHAAGLANGGSTCEDPPGFREGEMGRLYLAYLRDPDGNKICVVHRPPKPEAGAARA</sequence>
<dbReference type="InterPro" id="IPR004360">
    <property type="entry name" value="Glyas_Fos-R_dOase_dom"/>
</dbReference>
<dbReference type="PANTHER" id="PTHR35006">
    <property type="entry name" value="GLYOXALASE FAMILY PROTEIN (AFU_ORTHOLOGUE AFUA_5G14830)"/>
    <property type="match status" value="1"/>
</dbReference>
<proteinExistence type="predicted"/>
<gene>
    <name evidence="2" type="ORF">C6571_08330</name>
</gene>
<dbReference type="InterPro" id="IPR029068">
    <property type="entry name" value="Glyas_Bleomycin-R_OHBP_Dase"/>
</dbReference>
<dbReference type="Gene3D" id="3.10.180.10">
    <property type="entry name" value="2,3-Dihydroxybiphenyl 1,2-Dioxygenase, domain 1"/>
    <property type="match status" value="1"/>
</dbReference>
<keyword evidence="3" id="KW-1185">Reference proteome</keyword>
<dbReference type="OrthoDB" id="9800438at2"/>
<dbReference type="AlphaFoldDB" id="A0A2S0MZI6"/>
<feature type="domain" description="VOC" evidence="1">
    <location>
        <begin position="1"/>
        <end position="123"/>
    </location>
</feature>
<reference evidence="2 3" key="1">
    <citation type="submission" date="2018-03" db="EMBL/GenBank/DDBJ databases">
        <title>Genome sequencing of Simplicispira sp.</title>
        <authorList>
            <person name="Kim S.-J."/>
            <person name="Heo J."/>
            <person name="Kwon S.-W."/>
        </authorList>
    </citation>
    <scope>NUCLEOTIDE SEQUENCE [LARGE SCALE GENOMIC DNA]</scope>
    <source>
        <strain evidence="2 3">SC1-8</strain>
    </source>
</reference>
<organism evidence="2 3">
    <name type="scientific">Simplicispira suum</name>
    <dbReference type="NCBI Taxonomy" id="2109915"/>
    <lineage>
        <taxon>Bacteria</taxon>
        <taxon>Pseudomonadati</taxon>
        <taxon>Pseudomonadota</taxon>
        <taxon>Betaproteobacteria</taxon>
        <taxon>Burkholderiales</taxon>
        <taxon>Comamonadaceae</taxon>
        <taxon>Simplicispira</taxon>
    </lineage>
</organism>
<accession>A0A2S0MZI6</accession>
<dbReference type="PROSITE" id="PS51819">
    <property type="entry name" value="VOC"/>
    <property type="match status" value="1"/>
</dbReference>
<name>A0A2S0MZI6_9BURK</name>
<dbReference type="PANTHER" id="PTHR35006:SF1">
    <property type="entry name" value="BLL2941 PROTEIN"/>
    <property type="match status" value="1"/>
</dbReference>
<dbReference type="InterPro" id="IPR037523">
    <property type="entry name" value="VOC_core"/>
</dbReference>
<evidence type="ECO:0000313" key="3">
    <source>
        <dbReference type="Proteomes" id="UP000239326"/>
    </source>
</evidence>
<dbReference type="EMBL" id="CP027669">
    <property type="protein sequence ID" value="AVO41296.1"/>
    <property type="molecule type" value="Genomic_DNA"/>
</dbReference>
<dbReference type="Proteomes" id="UP000239326">
    <property type="component" value="Chromosome"/>
</dbReference>
<dbReference type="Pfam" id="PF00903">
    <property type="entry name" value="Glyoxalase"/>
    <property type="match status" value="1"/>
</dbReference>
<protein>
    <submittedName>
        <fullName evidence="2">Glyoxalase</fullName>
    </submittedName>
</protein>
<evidence type="ECO:0000259" key="1">
    <source>
        <dbReference type="PROSITE" id="PS51819"/>
    </source>
</evidence>